<reference evidence="3" key="1">
    <citation type="submission" date="2016-10" db="EMBL/GenBank/DDBJ databases">
        <title>Draft Genome Sequence of Nocardioides luteus Strain BAFB, an Alkane-Degrading Bacterium Isolated from JP-7 Polluted Soil.</title>
        <authorList>
            <person name="Brown L."/>
            <person name="Ruiz O.N."/>
            <person name="Gunasekera T."/>
        </authorList>
    </citation>
    <scope>NUCLEOTIDE SEQUENCE [LARGE SCALE GENOMIC DNA]</scope>
    <source>
        <strain evidence="3">BAFB</strain>
    </source>
</reference>
<dbReference type="Proteomes" id="UP000033772">
    <property type="component" value="Unassembled WGS sequence"/>
</dbReference>
<dbReference type="AlphaFoldDB" id="A0A1J4NBI8"/>
<dbReference type="PROSITE" id="PS51257">
    <property type="entry name" value="PROKAR_LIPOPROTEIN"/>
    <property type="match status" value="1"/>
</dbReference>
<keyword evidence="2" id="KW-0732">Signal</keyword>
<proteinExistence type="predicted"/>
<evidence type="ECO:0000313" key="4">
    <source>
        <dbReference type="Proteomes" id="UP000033772"/>
    </source>
</evidence>
<keyword evidence="4" id="KW-1185">Reference proteome</keyword>
<dbReference type="EMBL" id="JZDQ02000005">
    <property type="protein sequence ID" value="OIJ28000.1"/>
    <property type="molecule type" value="Genomic_DNA"/>
</dbReference>
<dbReference type="Gene3D" id="2.60.40.420">
    <property type="entry name" value="Cupredoxins - blue copper proteins"/>
    <property type="match status" value="1"/>
</dbReference>
<name>A0A1J4NBI8_9ACTN</name>
<protein>
    <recommendedName>
        <fullName evidence="5">EfeO-type cupredoxin-like domain-containing protein</fullName>
    </recommendedName>
</protein>
<evidence type="ECO:0000256" key="1">
    <source>
        <dbReference type="SAM" id="MobiDB-lite"/>
    </source>
</evidence>
<organism evidence="3 4">
    <name type="scientific">Nocardioides luteus</name>
    <dbReference type="NCBI Taxonomy" id="1844"/>
    <lineage>
        <taxon>Bacteria</taxon>
        <taxon>Bacillati</taxon>
        <taxon>Actinomycetota</taxon>
        <taxon>Actinomycetes</taxon>
        <taxon>Propionibacteriales</taxon>
        <taxon>Nocardioidaceae</taxon>
        <taxon>Nocardioides</taxon>
    </lineage>
</organism>
<evidence type="ECO:0000256" key="2">
    <source>
        <dbReference type="SAM" id="SignalP"/>
    </source>
</evidence>
<evidence type="ECO:0008006" key="5">
    <source>
        <dbReference type="Google" id="ProtNLM"/>
    </source>
</evidence>
<dbReference type="InterPro" id="IPR008972">
    <property type="entry name" value="Cupredoxin"/>
</dbReference>
<gene>
    <name evidence="3" type="ORF">UG56_004680</name>
</gene>
<comment type="caution">
    <text evidence="3">The sequence shown here is derived from an EMBL/GenBank/DDBJ whole genome shotgun (WGS) entry which is preliminary data.</text>
</comment>
<feature type="region of interest" description="Disordered" evidence="1">
    <location>
        <begin position="31"/>
        <end position="58"/>
    </location>
</feature>
<dbReference type="SUPFAM" id="SSF49503">
    <property type="entry name" value="Cupredoxins"/>
    <property type="match status" value="1"/>
</dbReference>
<dbReference type="RefSeq" id="WP_052693098.1">
    <property type="nucleotide sequence ID" value="NZ_JZDQ02000005.1"/>
</dbReference>
<feature type="signal peptide" evidence="2">
    <location>
        <begin position="1"/>
        <end position="20"/>
    </location>
</feature>
<dbReference type="STRING" id="1844.UG56_004680"/>
<evidence type="ECO:0000313" key="3">
    <source>
        <dbReference type="EMBL" id="OIJ28000.1"/>
    </source>
</evidence>
<sequence length="145" mass="14644">MISTRLALALATVLTASALAACGVETSTAAEADHSGHGSTEAAAPSASATPSPADTQPTGTVIRIEVVDGKPSPPAHLEPVGLGEQVTLAVTSDVADELHLHGYDTHLDLAAGQEGRLTFTADIPGRFEAELEGAGALLVEIEVK</sequence>
<dbReference type="OrthoDB" id="3748691at2"/>
<accession>A0A1J4NBI8</accession>
<feature type="compositionally biased region" description="Low complexity" evidence="1">
    <location>
        <begin position="39"/>
        <end position="58"/>
    </location>
</feature>
<feature type="chain" id="PRO_5038446106" description="EfeO-type cupredoxin-like domain-containing protein" evidence="2">
    <location>
        <begin position="21"/>
        <end position="145"/>
    </location>
</feature>